<dbReference type="Proteomes" id="UP000749559">
    <property type="component" value="Unassembled WGS sequence"/>
</dbReference>
<organism evidence="2 3">
    <name type="scientific">Owenia fusiformis</name>
    <name type="common">Polychaete worm</name>
    <dbReference type="NCBI Taxonomy" id="6347"/>
    <lineage>
        <taxon>Eukaryota</taxon>
        <taxon>Metazoa</taxon>
        <taxon>Spiralia</taxon>
        <taxon>Lophotrochozoa</taxon>
        <taxon>Annelida</taxon>
        <taxon>Polychaeta</taxon>
        <taxon>Sedentaria</taxon>
        <taxon>Canalipalpata</taxon>
        <taxon>Sabellida</taxon>
        <taxon>Oweniida</taxon>
        <taxon>Oweniidae</taxon>
        <taxon>Owenia</taxon>
    </lineage>
</organism>
<dbReference type="PANTHER" id="PTHR47237">
    <property type="entry name" value="SLL0310 PROTEIN"/>
    <property type="match status" value="1"/>
</dbReference>
<evidence type="ECO:0000313" key="3">
    <source>
        <dbReference type="Proteomes" id="UP000749559"/>
    </source>
</evidence>
<keyword evidence="3" id="KW-1185">Reference proteome</keyword>
<name>A0A8S4P4K8_OWEFU</name>
<reference evidence="2" key="1">
    <citation type="submission" date="2022-03" db="EMBL/GenBank/DDBJ databases">
        <authorList>
            <person name="Martin C."/>
        </authorList>
    </citation>
    <scope>NUCLEOTIDE SEQUENCE</scope>
</reference>
<dbReference type="Pfam" id="PF13508">
    <property type="entry name" value="Acetyltransf_7"/>
    <property type="match status" value="1"/>
</dbReference>
<dbReference type="InterPro" id="IPR000182">
    <property type="entry name" value="GNAT_dom"/>
</dbReference>
<feature type="domain" description="N-acetyltransferase" evidence="1">
    <location>
        <begin position="4"/>
        <end position="139"/>
    </location>
</feature>
<dbReference type="GO" id="GO:0016747">
    <property type="term" value="F:acyltransferase activity, transferring groups other than amino-acyl groups"/>
    <property type="evidence" value="ECO:0007669"/>
    <property type="project" value="InterPro"/>
</dbReference>
<evidence type="ECO:0000259" key="1">
    <source>
        <dbReference type="PROSITE" id="PS51186"/>
    </source>
</evidence>
<dbReference type="SUPFAM" id="SSF55729">
    <property type="entry name" value="Acyl-CoA N-acyltransferases (Nat)"/>
    <property type="match status" value="1"/>
</dbReference>
<protein>
    <recommendedName>
        <fullName evidence="1">N-acetyltransferase domain-containing protein</fullName>
    </recommendedName>
</protein>
<dbReference type="PROSITE" id="PS51186">
    <property type="entry name" value="GNAT"/>
    <property type="match status" value="1"/>
</dbReference>
<dbReference type="Pfam" id="PF18014">
    <property type="entry name" value="Acetyltransf_18"/>
    <property type="match status" value="1"/>
</dbReference>
<dbReference type="OrthoDB" id="6057434at2759"/>
<dbReference type="InterPro" id="IPR016181">
    <property type="entry name" value="Acyl_CoA_acyltransferase"/>
</dbReference>
<dbReference type="InterPro" id="IPR052729">
    <property type="entry name" value="Acyl/Acetyltrans_Enzymes"/>
</dbReference>
<dbReference type="EMBL" id="CAIIXF020000006">
    <property type="protein sequence ID" value="CAH1787707.1"/>
    <property type="molecule type" value="Genomic_DNA"/>
</dbReference>
<evidence type="ECO:0000313" key="2">
    <source>
        <dbReference type="EMBL" id="CAH1787707.1"/>
    </source>
</evidence>
<dbReference type="InterPro" id="IPR041496">
    <property type="entry name" value="YitH/HolE_GNAT"/>
</dbReference>
<accession>A0A8S4P4K8</accession>
<proteinExistence type="predicted"/>
<dbReference type="Gene3D" id="3.40.630.90">
    <property type="match status" value="1"/>
</dbReference>
<gene>
    <name evidence="2" type="ORF">OFUS_LOCUS13351</name>
</gene>
<dbReference type="AlphaFoldDB" id="A0A8S4P4K8"/>
<comment type="caution">
    <text evidence="2">The sequence shown here is derived from an EMBL/GenBank/DDBJ whole genome shotgun (WGS) entry which is preliminary data.</text>
</comment>
<sequence length="290" mass="32973">MEVIRIRPARVEDLAETAKWMRESNRLTDKELLEIYLRVYHNGVFVAVDNSDRPLGLSIWCALNPYLGVGTKVIIRNDMENRGIGKQLIAASKKCLGDRNIMVNSYDSAIGFWDKCGFQHEGCAFGVYRGIVNKAVNLRPIFQDGQISVGNLCHMDKVIAYDEAITGYKGYHREQFLLECIRRDSDFILIANMDENICGYLIVRKITDVFLVAPFMANTNAMANSLFYEMVQRLPKNSNIQMYVTEQAPHAIQYILEQYQIPKIRVGRALFTKGVISLPGMDTLLTSVPF</sequence>
<dbReference type="PANTHER" id="PTHR47237:SF1">
    <property type="entry name" value="SLL0310 PROTEIN"/>
    <property type="match status" value="1"/>
</dbReference>
<dbReference type="Gene3D" id="3.40.630.30">
    <property type="match status" value="1"/>
</dbReference>